<sequence length="252" mass="26706">MWRPGAPAPGGAASKKKKKKKKSSGPAAPASARRGVADGRGASGGTHGGKRGGGAAGTPGSAKTPTPAAKRDRSSAGKQNETQQHADDRVLELDSRPVMPGTRPERMEEVAKKPAKTELSAGLRGLRFMQRKEEEGEAARAEADRLRKLREEKWVIDPALLQSHTGKLVCEPLLVAPRRAAGRRSFGAFNQTLENSLAQSERDAAASKRMLKLEADAIGSDEMAEFLGDGKRRSPAAASSTSAKGAKRRRKA</sequence>
<accession>A0A2R5G9D6</accession>
<feature type="region of interest" description="Disordered" evidence="1">
    <location>
        <begin position="1"/>
        <end position="139"/>
    </location>
</feature>
<feature type="compositionally biased region" description="Basic and acidic residues" evidence="1">
    <location>
        <begin position="84"/>
        <end position="95"/>
    </location>
</feature>
<evidence type="ECO:0000313" key="2">
    <source>
        <dbReference type="EMBL" id="GBG27672.1"/>
    </source>
</evidence>
<gene>
    <name evidence="2" type="ORF">FCC1311_038952</name>
</gene>
<dbReference type="GO" id="GO:0000460">
    <property type="term" value="P:maturation of 5.8S rRNA"/>
    <property type="evidence" value="ECO:0007669"/>
    <property type="project" value="TreeGrafter"/>
</dbReference>
<organism evidence="2 3">
    <name type="scientific">Hondaea fermentalgiana</name>
    <dbReference type="NCBI Taxonomy" id="2315210"/>
    <lineage>
        <taxon>Eukaryota</taxon>
        <taxon>Sar</taxon>
        <taxon>Stramenopiles</taxon>
        <taxon>Bigyra</taxon>
        <taxon>Labyrinthulomycetes</taxon>
        <taxon>Thraustochytrida</taxon>
        <taxon>Thraustochytriidae</taxon>
        <taxon>Hondaea</taxon>
    </lineage>
</organism>
<feature type="compositionally biased region" description="Basic residues" evidence="1">
    <location>
        <begin position="14"/>
        <end position="23"/>
    </location>
</feature>
<feature type="compositionally biased region" description="Low complexity" evidence="1">
    <location>
        <begin position="235"/>
        <end position="244"/>
    </location>
</feature>
<evidence type="ECO:0000256" key="1">
    <source>
        <dbReference type="SAM" id="MobiDB-lite"/>
    </source>
</evidence>
<dbReference type="InParanoid" id="A0A2R5G9D6"/>
<protein>
    <submittedName>
        <fullName evidence="2">Uncharacterized protein</fullName>
    </submittedName>
</protein>
<reference evidence="2 3" key="1">
    <citation type="submission" date="2017-12" db="EMBL/GenBank/DDBJ databases">
        <title>Sequencing, de novo assembly and annotation of complete genome of a new Thraustochytrid species, strain FCC1311.</title>
        <authorList>
            <person name="Sedici K."/>
            <person name="Godart F."/>
            <person name="Aiese Cigliano R."/>
            <person name="Sanseverino W."/>
            <person name="Barakat M."/>
            <person name="Ortet P."/>
            <person name="Marechal E."/>
            <person name="Cagnac O."/>
            <person name="Amato A."/>
        </authorList>
    </citation>
    <scope>NUCLEOTIDE SEQUENCE [LARGE SCALE GENOMIC DNA]</scope>
</reference>
<evidence type="ECO:0000313" key="3">
    <source>
        <dbReference type="Proteomes" id="UP000241890"/>
    </source>
</evidence>
<dbReference type="Pfam" id="PF10175">
    <property type="entry name" value="MPP6"/>
    <property type="match status" value="1"/>
</dbReference>
<feature type="compositionally biased region" description="Low complexity" evidence="1">
    <location>
        <begin position="58"/>
        <end position="68"/>
    </location>
</feature>
<feature type="region of interest" description="Disordered" evidence="1">
    <location>
        <begin position="224"/>
        <end position="252"/>
    </location>
</feature>
<dbReference type="PANTHER" id="PTHR13582">
    <property type="entry name" value="M-PHASE PHOSPHOPROTEIN 6"/>
    <property type="match status" value="1"/>
</dbReference>
<dbReference type="PANTHER" id="PTHR13582:SF0">
    <property type="entry name" value="M-PHASE PHOSPHOPROTEIN 6"/>
    <property type="match status" value="1"/>
</dbReference>
<name>A0A2R5G9D6_9STRA</name>
<feature type="compositionally biased region" description="Basic and acidic residues" evidence="1">
    <location>
        <begin position="130"/>
        <end position="139"/>
    </location>
</feature>
<dbReference type="Proteomes" id="UP000241890">
    <property type="component" value="Unassembled WGS sequence"/>
</dbReference>
<dbReference type="EMBL" id="BEYU01000034">
    <property type="protein sequence ID" value="GBG27672.1"/>
    <property type="molecule type" value="Genomic_DNA"/>
</dbReference>
<dbReference type="AlphaFoldDB" id="A0A2R5G9D6"/>
<keyword evidence="3" id="KW-1185">Reference proteome</keyword>
<dbReference type="InterPro" id="IPR019324">
    <property type="entry name" value="MPP6"/>
</dbReference>
<feature type="compositionally biased region" description="Basic and acidic residues" evidence="1">
    <location>
        <begin position="103"/>
        <end position="116"/>
    </location>
</feature>
<comment type="caution">
    <text evidence="2">The sequence shown here is derived from an EMBL/GenBank/DDBJ whole genome shotgun (WGS) entry which is preliminary data.</text>
</comment>
<proteinExistence type="predicted"/>
<feature type="compositionally biased region" description="Gly residues" evidence="1">
    <location>
        <begin position="41"/>
        <end position="57"/>
    </location>
</feature>